<organism evidence="1 2">
    <name type="scientific">Victivallis vadensis</name>
    <dbReference type="NCBI Taxonomy" id="172901"/>
    <lineage>
        <taxon>Bacteria</taxon>
        <taxon>Pseudomonadati</taxon>
        <taxon>Lentisphaerota</taxon>
        <taxon>Lentisphaeria</taxon>
        <taxon>Victivallales</taxon>
        <taxon>Victivallaceae</taxon>
        <taxon>Victivallis</taxon>
    </lineage>
</organism>
<name>A0A848B1X3_9BACT</name>
<comment type="caution">
    <text evidence="1">The sequence shown here is derived from an EMBL/GenBank/DDBJ whole genome shotgun (WGS) entry which is preliminary data.</text>
</comment>
<accession>A0A848B1X3</accession>
<dbReference type="Proteomes" id="UP000576225">
    <property type="component" value="Unassembled WGS sequence"/>
</dbReference>
<dbReference type="RefSeq" id="WP_168963739.1">
    <property type="nucleotide sequence ID" value="NZ_JABAEW010000054.1"/>
</dbReference>
<protein>
    <submittedName>
        <fullName evidence="1">Uncharacterized protein</fullName>
    </submittedName>
</protein>
<evidence type="ECO:0000313" key="2">
    <source>
        <dbReference type="Proteomes" id="UP000576225"/>
    </source>
</evidence>
<reference evidence="1 2" key="1">
    <citation type="submission" date="2020-04" db="EMBL/GenBank/DDBJ databases">
        <authorList>
            <person name="Hitch T.C.A."/>
            <person name="Wylensek D."/>
            <person name="Clavel T."/>
        </authorList>
    </citation>
    <scope>NUCLEOTIDE SEQUENCE [LARGE SCALE GENOMIC DNA]</scope>
    <source>
        <strain evidence="1 2">COR2-253-APC-1A</strain>
    </source>
</reference>
<dbReference type="EMBL" id="JABAEW010000054">
    <property type="protein sequence ID" value="NMD88693.1"/>
    <property type="molecule type" value="Genomic_DNA"/>
</dbReference>
<evidence type="ECO:0000313" key="1">
    <source>
        <dbReference type="EMBL" id="NMD88693.1"/>
    </source>
</evidence>
<sequence>MNEKPWYEMRNGRAPRLWLALPEGNLLISWETIRKIRATPDFLNLVFECEYGIITICSAEPLRELYEMMQMEMVRKIDGIRLTVKLAEITAS</sequence>
<dbReference type="AlphaFoldDB" id="A0A848B1X3"/>
<gene>
    <name evidence="1" type="ORF">HF882_19075</name>
</gene>
<proteinExistence type="predicted"/>